<evidence type="ECO:0000313" key="3">
    <source>
        <dbReference type="Proteomes" id="UP001219605"/>
    </source>
</evidence>
<keyword evidence="3" id="KW-1185">Reference proteome</keyword>
<gene>
    <name evidence="2" type="ORF">PVK37_12585</name>
</gene>
<reference evidence="2 3" key="1">
    <citation type="submission" date="2023-02" db="EMBL/GenBank/DDBJ databases">
        <authorList>
            <person name="Mo P."/>
        </authorList>
    </citation>
    <scope>NUCLEOTIDE SEQUENCE [LARGE SCALE GENOMIC DNA]</scope>
    <source>
        <strain evidence="2 3">HUAS 3</strain>
    </source>
</reference>
<evidence type="ECO:0000313" key="2">
    <source>
        <dbReference type="EMBL" id="WDZ87171.1"/>
    </source>
</evidence>
<sequence length="90" mass="9961">MENPLADIDDIEQISDPAERARQAGQRLAAIPAWQERLRKIRQAAVVEMKAQNLSYADIGRELGLHRNRIQQILEGRSAGGKGGKSEVAE</sequence>
<protein>
    <recommendedName>
        <fullName evidence="4">Sigma-70, region 4</fullName>
    </recommendedName>
</protein>
<dbReference type="EMBL" id="CP118615">
    <property type="protein sequence ID" value="WDZ87171.1"/>
    <property type="molecule type" value="Genomic_DNA"/>
</dbReference>
<evidence type="ECO:0008006" key="4">
    <source>
        <dbReference type="Google" id="ProtNLM"/>
    </source>
</evidence>
<organism evidence="2 3">
    <name type="scientific">Micromonospora cathayae</name>
    <dbReference type="NCBI Taxonomy" id="3028804"/>
    <lineage>
        <taxon>Bacteria</taxon>
        <taxon>Bacillati</taxon>
        <taxon>Actinomycetota</taxon>
        <taxon>Actinomycetes</taxon>
        <taxon>Micromonosporales</taxon>
        <taxon>Micromonosporaceae</taxon>
        <taxon>Micromonospora</taxon>
    </lineage>
</organism>
<name>A0ABY7ZVT7_9ACTN</name>
<dbReference type="Proteomes" id="UP001219605">
    <property type="component" value="Chromosome"/>
</dbReference>
<evidence type="ECO:0000256" key="1">
    <source>
        <dbReference type="SAM" id="MobiDB-lite"/>
    </source>
</evidence>
<proteinExistence type="predicted"/>
<accession>A0ABY7ZVT7</accession>
<dbReference type="RefSeq" id="WP_275034073.1">
    <property type="nucleotide sequence ID" value="NZ_CP118615.1"/>
</dbReference>
<feature type="region of interest" description="Disordered" evidence="1">
    <location>
        <begin position="1"/>
        <end position="20"/>
    </location>
</feature>